<feature type="region of interest" description="Disordered" evidence="3">
    <location>
        <begin position="1"/>
        <end position="22"/>
    </location>
</feature>
<keyword evidence="2" id="KW-0560">Oxidoreductase</keyword>
<keyword evidence="6" id="KW-1185">Reference proteome</keyword>
<dbReference type="RefSeq" id="WP_345718110.1">
    <property type="nucleotide sequence ID" value="NZ_BAABFP010000008.1"/>
</dbReference>
<dbReference type="PANTHER" id="PTHR11908:SF132">
    <property type="entry name" value="ALDEHYDE OXIDASE 1-RELATED"/>
    <property type="match status" value="1"/>
</dbReference>
<feature type="region of interest" description="Disordered" evidence="3">
    <location>
        <begin position="798"/>
        <end position="833"/>
    </location>
</feature>
<dbReference type="Pfam" id="PF02738">
    <property type="entry name" value="MoCoBD_1"/>
    <property type="match status" value="1"/>
</dbReference>
<dbReference type="InterPro" id="IPR046867">
    <property type="entry name" value="AldOxase/xan_DH_MoCoBD2"/>
</dbReference>
<dbReference type="PANTHER" id="PTHR11908">
    <property type="entry name" value="XANTHINE DEHYDROGENASE"/>
    <property type="match status" value="1"/>
</dbReference>
<dbReference type="SMART" id="SM01008">
    <property type="entry name" value="Ald_Xan_dh_C"/>
    <property type="match status" value="1"/>
</dbReference>
<evidence type="ECO:0000259" key="4">
    <source>
        <dbReference type="SMART" id="SM01008"/>
    </source>
</evidence>
<keyword evidence="1" id="KW-0500">Molybdenum</keyword>
<comment type="caution">
    <text evidence="5">The sequence shown here is derived from an EMBL/GenBank/DDBJ whole genome shotgun (WGS) entry which is preliminary data.</text>
</comment>
<sequence>MTAVDDPTATAEVGRARRRKEDQRLITGRTRWTDNITLPGMLHLAYVRSPFAHATITSIDTSAALASSGVVAVYTGADLDAEQGGLPNAWPITPDMKAPRHPALAVDHVAFAGEAVAVVAARTLREARDAAELVDVDYDELPVVLDMAAAVEDGAALAHPSLDSNVSAVWVFDSAEAGTGTDVDAAISDARLNGVVIERQFRQQRLVPAFMEPRSVVVDPTGEQITVWSATQVPHFVRIFLALGTGVPESKIRVIAPDVGGGFGGKLQFTPEELITFLVARRLGKPCKSTETRTESILTAHHGRDQIQRLTLSATKDGTVTGFKVDLLADMGAYLGLVTSGVPILGAFMFTAIYKFPAYRFTCTNVFTNKTWTDAYRGAGRPEATFGIERMMDELAAELGRDPLEVREQNWIKHEEFPFTTVAGLEYDSGNYEAATEKAKELFGYDALRAEQQQRRDSGDAVQLGLGISTFTEMCGLAPSRVLGALSYVGGGWESASIRMLPTGKVEVLTGASAHGQGHETAFSQIVADRLGVAFEDVEVLHGDTQISHKGLDTYGSRSLVVGGIAIVNAADKVIEKARPIAAHLLEASEDDLEFTGGRFSVRGTDQGVSMGELAFAVFQGHNLPDGVEPTLDSDATFDPENFSYPHGTHLCAAEVDTETGAVKLRSYVCVDDIGEVINPLIVEGQVHGGLAQGIAQALYEEAVHDDQGTLTTATFVDYLLPTAVDLPHFTTDRTTTPSTTNPLGVKGVGEAGTIASTPAVVNAVLDAVRHLGVSDIEMPLSPQRVWRALRDGAAGAAGEAAAAVPHWEEPAQSGGVEPSPTRAEGSDEGSPA</sequence>
<dbReference type="Gene3D" id="3.30.365.10">
    <property type="entry name" value="Aldehyde oxidase/xanthine dehydrogenase, molybdopterin binding domain"/>
    <property type="match status" value="4"/>
</dbReference>
<gene>
    <name evidence="5" type="ORF">ACFQDO_05755</name>
</gene>
<accession>A0ABW1JBG6</accession>
<organism evidence="5 6">
    <name type="scientific">Angustibacter luteus</name>
    <dbReference type="NCBI Taxonomy" id="658456"/>
    <lineage>
        <taxon>Bacteria</taxon>
        <taxon>Bacillati</taxon>
        <taxon>Actinomycetota</taxon>
        <taxon>Actinomycetes</taxon>
        <taxon>Kineosporiales</taxon>
        <taxon>Kineosporiaceae</taxon>
    </lineage>
</organism>
<name>A0ABW1JBG6_9ACTN</name>
<dbReference type="InterPro" id="IPR037165">
    <property type="entry name" value="AldOxase/xan_DH_Mopterin-bd_sf"/>
</dbReference>
<dbReference type="InterPro" id="IPR000674">
    <property type="entry name" value="Ald_Oxase/Xan_DH_a/b"/>
</dbReference>
<dbReference type="InterPro" id="IPR036856">
    <property type="entry name" value="Ald_Oxase/Xan_DH_a/b_sf"/>
</dbReference>
<evidence type="ECO:0000313" key="6">
    <source>
        <dbReference type="Proteomes" id="UP001596189"/>
    </source>
</evidence>
<dbReference type="Pfam" id="PF01315">
    <property type="entry name" value="Ald_Xan_dh_C"/>
    <property type="match status" value="1"/>
</dbReference>
<dbReference type="EMBL" id="JBHSRD010000003">
    <property type="protein sequence ID" value="MFC6006632.1"/>
    <property type="molecule type" value="Genomic_DNA"/>
</dbReference>
<dbReference type="InterPro" id="IPR008274">
    <property type="entry name" value="AldOxase/xan_DH_MoCoBD1"/>
</dbReference>
<reference evidence="6" key="1">
    <citation type="journal article" date="2019" name="Int. J. Syst. Evol. Microbiol.">
        <title>The Global Catalogue of Microorganisms (GCM) 10K type strain sequencing project: providing services to taxonomists for standard genome sequencing and annotation.</title>
        <authorList>
            <consortium name="The Broad Institute Genomics Platform"/>
            <consortium name="The Broad Institute Genome Sequencing Center for Infectious Disease"/>
            <person name="Wu L."/>
            <person name="Ma J."/>
        </authorList>
    </citation>
    <scope>NUCLEOTIDE SEQUENCE [LARGE SCALE GENOMIC DNA]</scope>
    <source>
        <strain evidence="6">KACC 14249</strain>
    </source>
</reference>
<protein>
    <submittedName>
        <fullName evidence="5">Xanthine dehydrogenase family protein molybdopterin-binding subunit</fullName>
    </submittedName>
</protein>
<dbReference type="Pfam" id="PF20256">
    <property type="entry name" value="MoCoBD_2"/>
    <property type="match status" value="1"/>
</dbReference>
<dbReference type="SUPFAM" id="SSF56003">
    <property type="entry name" value="Molybdenum cofactor-binding domain"/>
    <property type="match status" value="1"/>
</dbReference>
<dbReference type="SUPFAM" id="SSF54665">
    <property type="entry name" value="CO dehydrogenase molybdoprotein N-domain-like"/>
    <property type="match status" value="1"/>
</dbReference>
<feature type="domain" description="Aldehyde oxidase/xanthine dehydrogenase a/b hammerhead" evidence="4">
    <location>
        <begin position="27"/>
        <end position="142"/>
    </location>
</feature>
<proteinExistence type="predicted"/>
<dbReference type="Gene3D" id="3.90.1170.50">
    <property type="entry name" value="Aldehyde oxidase/xanthine dehydrogenase, a/b hammerhead"/>
    <property type="match status" value="1"/>
</dbReference>
<evidence type="ECO:0000313" key="5">
    <source>
        <dbReference type="EMBL" id="MFC6006632.1"/>
    </source>
</evidence>
<dbReference type="InterPro" id="IPR016208">
    <property type="entry name" value="Ald_Oxase/xanthine_DH-like"/>
</dbReference>
<evidence type="ECO:0000256" key="1">
    <source>
        <dbReference type="ARBA" id="ARBA00022505"/>
    </source>
</evidence>
<evidence type="ECO:0000256" key="2">
    <source>
        <dbReference type="ARBA" id="ARBA00023002"/>
    </source>
</evidence>
<evidence type="ECO:0000256" key="3">
    <source>
        <dbReference type="SAM" id="MobiDB-lite"/>
    </source>
</evidence>
<dbReference type="Proteomes" id="UP001596189">
    <property type="component" value="Unassembled WGS sequence"/>
</dbReference>